<dbReference type="Pfam" id="PF20636">
    <property type="entry name" value="SMN_G2-BD"/>
    <property type="match status" value="1"/>
</dbReference>
<dbReference type="OrthoDB" id="197400at2759"/>
<dbReference type="InterPro" id="IPR002999">
    <property type="entry name" value="Tudor"/>
</dbReference>
<keyword evidence="12" id="KW-1185">Reference proteome</keyword>
<dbReference type="GO" id="GO:0003723">
    <property type="term" value="F:RNA binding"/>
    <property type="evidence" value="ECO:0007669"/>
    <property type="project" value="InterPro"/>
</dbReference>
<dbReference type="CDD" id="cd22851">
    <property type="entry name" value="SMN_N"/>
    <property type="match status" value="1"/>
</dbReference>
<dbReference type="EMBL" id="OV725083">
    <property type="protein sequence ID" value="CAH1408080.1"/>
    <property type="molecule type" value="Genomic_DNA"/>
</dbReference>
<dbReference type="InterPro" id="IPR047298">
    <property type="entry name" value="Tudor_SMN_eumet"/>
</dbReference>
<dbReference type="Pfam" id="PF06003">
    <property type="entry name" value="SMN_Tudor"/>
    <property type="match status" value="1"/>
</dbReference>
<evidence type="ECO:0000256" key="4">
    <source>
        <dbReference type="ARBA" id="ARBA00022490"/>
    </source>
</evidence>
<evidence type="ECO:0000256" key="8">
    <source>
        <dbReference type="ARBA" id="ARBA00034695"/>
    </source>
</evidence>
<comment type="similarity">
    <text evidence="3">Belongs to the SMN family.</text>
</comment>
<proteinExistence type="inferred from homology"/>
<dbReference type="CDD" id="cd22852">
    <property type="entry name" value="SMN_C"/>
    <property type="match status" value="1"/>
</dbReference>
<dbReference type="AlphaFoldDB" id="A0A9P0HUK9"/>
<evidence type="ECO:0000313" key="11">
    <source>
        <dbReference type="EMBL" id="CAH1408080.1"/>
    </source>
</evidence>
<dbReference type="Gene3D" id="2.30.30.140">
    <property type="match status" value="1"/>
</dbReference>
<dbReference type="Proteomes" id="UP001152798">
    <property type="component" value="Chromosome 7"/>
</dbReference>
<dbReference type="GO" id="GO:0097504">
    <property type="term" value="C:Gemini of Cajal bodies"/>
    <property type="evidence" value="ECO:0007669"/>
    <property type="project" value="UniProtKB-SubCell"/>
</dbReference>
<dbReference type="Pfam" id="PF20635">
    <property type="entry name" value="SMN_YG-box"/>
    <property type="match status" value="1"/>
</dbReference>
<feature type="domain" description="Tudor" evidence="10">
    <location>
        <begin position="105"/>
        <end position="165"/>
    </location>
</feature>
<evidence type="ECO:0000256" key="7">
    <source>
        <dbReference type="ARBA" id="ARBA00023242"/>
    </source>
</evidence>
<evidence type="ECO:0000256" key="3">
    <source>
        <dbReference type="ARBA" id="ARBA00005371"/>
    </source>
</evidence>
<dbReference type="PANTHER" id="PTHR39267:SF1">
    <property type="entry name" value="SURVIVAL MOTOR NEURON PROTEIN"/>
    <property type="match status" value="1"/>
</dbReference>
<protein>
    <recommendedName>
        <fullName evidence="10">Tudor domain-containing protein</fullName>
    </recommendedName>
</protein>
<keyword evidence="6" id="KW-0508">mRNA splicing</keyword>
<evidence type="ECO:0000256" key="2">
    <source>
        <dbReference type="ARBA" id="ARBA00004408"/>
    </source>
</evidence>
<gene>
    <name evidence="11" type="ORF">NEZAVI_LOCUS15675</name>
</gene>
<feature type="compositionally biased region" description="Polar residues" evidence="9">
    <location>
        <begin position="75"/>
        <end position="87"/>
    </location>
</feature>
<keyword evidence="5" id="KW-0507">mRNA processing</keyword>
<evidence type="ECO:0000313" key="12">
    <source>
        <dbReference type="Proteomes" id="UP001152798"/>
    </source>
</evidence>
<dbReference type="CDD" id="cd20398">
    <property type="entry name" value="Tudor_SMN"/>
    <property type="match status" value="1"/>
</dbReference>
<dbReference type="GO" id="GO:0008380">
    <property type="term" value="P:RNA splicing"/>
    <property type="evidence" value="ECO:0007669"/>
    <property type="project" value="UniProtKB-KW"/>
</dbReference>
<dbReference type="PROSITE" id="PS50304">
    <property type="entry name" value="TUDOR"/>
    <property type="match status" value="1"/>
</dbReference>
<dbReference type="InterPro" id="IPR049481">
    <property type="entry name" value="SMN_G2-BD"/>
</dbReference>
<keyword evidence="4" id="KW-0963">Cytoplasm</keyword>
<dbReference type="GO" id="GO:0015030">
    <property type="term" value="C:Cajal body"/>
    <property type="evidence" value="ECO:0007669"/>
    <property type="project" value="UniProtKB-SubCell"/>
</dbReference>
<dbReference type="PANTHER" id="PTHR39267">
    <property type="entry name" value="SURVIVAL MOTOR NEURON-LIKE PROTEIN 1"/>
    <property type="match status" value="1"/>
</dbReference>
<evidence type="ECO:0000256" key="1">
    <source>
        <dbReference type="ARBA" id="ARBA00004216"/>
    </source>
</evidence>
<reference evidence="11" key="1">
    <citation type="submission" date="2022-01" db="EMBL/GenBank/DDBJ databases">
        <authorList>
            <person name="King R."/>
        </authorList>
    </citation>
    <scope>NUCLEOTIDE SEQUENCE</scope>
</reference>
<evidence type="ECO:0000256" key="9">
    <source>
        <dbReference type="SAM" id="MobiDB-lite"/>
    </source>
</evidence>
<dbReference type="SMART" id="SM00333">
    <property type="entry name" value="TUDOR"/>
    <property type="match status" value="1"/>
</dbReference>
<dbReference type="SUPFAM" id="SSF63748">
    <property type="entry name" value="Tudor/PWWP/MBT"/>
    <property type="match status" value="1"/>
</dbReference>
<feature type="region of interest" description="Disordered" evidence="9">
    <location>
        <begin position="65"/>
        <end position="96"/>
    </location>
</feature>
<comment type="subcellular location">
    <subcellularLocation>
        <location evidence="1">Cytoplasm</location>
        <location evidence="1">Myofibril</location>
        <location evidence="1">Sarcomere</location>
        <location evidence="1">Z line</location>
    </subcellularLocation>
    <subcellularLocation>
        <location evidence="2">Nucleus</location>
        <location evidence="2">Cajal body</location>
    </subcellularLocation>
    <subcellularLocation>
        <location evidence="8">Nucleus</location>
        <location evidence="8">Gem</location>
    </subcellularLocation>
</comment>
<organism evidence="11 12">
    <name type="scientific">Nezara viridula</name>
    <name type="common">Southern green stink bug</name>
    <name type="synonym">Cimex viridulus</name>
    <dbReference type="NCBI Taxonomy" id="85310"/>
    <lineage>
        <taxon>Eukaryota</taxon>
        <taxon>Metazoa</taxon>
        <taxon>Ecdysozoa</taxon>
        <taxon>Arthropoda</taxon>
        <taxon>Hexapoda</taxon>
        <taxon>Insecta</taxon>
        <taxon>Pterygota</taxon>
        <taxon>Neoptera</taxon>
        <taxon>Paraneoptera</taxon>
        <taxon>Hemiptera</taxon>
        <taxon>Heteroptera</taxon>
        <taxon>Panheteroptera</taxon>
        <taxon>Pentatomomorpha</taxon>
        <taxon>Pentatomoidea</taxon>
        <taxon>Pentatomidae</taxon>
        <taxon>Pentatominae</taxon>
        <taxon>Nezara</taxon>
    </lineage>
</organism>
<name>A0A9P0HUK9_NEZVI</name>
<dbReference type="GO" id="GO:0006397">
    <property type="term" value="P:mRNA processing"/>
    <property type="evidence" value="ECO:0007669"/>
    <property type="project" value="UniProtKB-KW"/>
</dbReference>
<evidence type="ECO:0000259" key="10">
    <source>
        <dbReference type="PROSITE" id="PS50304"/>
    </source>
</evidence>
<dbReference type="InterPro" id="IPR010304">
    <property type="entry name" value="SMN_Tudor"/>
</dbReference>
<evidence type="ECO:0000256" key="6">
    <source>
        <dbReference type="ARBA" id="ARBA00023187"/>
    </source>
</evidence>
<evidence type="ECO:0000256" key="5">
    <source>
        <dbReference type="ARBA" id="ARBA00022664"/>
    </source>
</evidence>
<accession>A0A9P0HUK9</accession>
<dbReference type="InterPro" id="IPR047313">
    <property type="entry name" value="SMN_C"/>
</dbReference>
<keyword evidence="7" id="KW-0539">Nucleus</keyword>
<dbReference type="InterPro" id="IPR040424">
    <property type="entry name" value="Smn1"/>
</dbReference>
<sequence length="259" mass="29143">MTSNIKHYQSYYEVPFYSDEESVISSLQTEEETESMEDDVWDDTLLIKAYDRAVMLTKERIASRNAAEKEDGTSCPKSVSNLNPNSNEQEEQCPKKNVSKKDKIKWKVGACCRTFFSEDGLEYEAVIKNIDFDNGICTVKYLGYNNEEDVDIKSLKPSKGKESQMNQKAQARLMSGAGSASAAQYQNGYREDYSSSQQNLGMIPPPPPPFVLANLPKDETDALSAMLMAWYMSGFHTGYYQGLTKSRMSSQSFGSHNTH</sequence>
<dbReference type="GO" id="GO:0030018">
    <property type="term" value="C:Z disc"/>
    <property type="evidence" value="ECO:0007669"/>
    <property type="project" value="UniProtKB-SubCell"/>
</dbReference>